<comment type="similarity">
    <text evidence="2">Belongs to the enolase family.</text>
</comment>
<dbReference type="SUPFAM" id="SSF51604">
    <property type="entry name" value="Enolase C-terminal domain-like"/>
    <property type="match status" value="1"/>
</dbReference>
<evidence type="ECO:0000259" key="11">
    <source>
        <dbReference type="SMART" id="SM01193"/>
    </source>
</evidence>
<feature type="binding site" evidence="9">
    <location>
        <position position="300"/>
    </location>
    <ligand>
        <name>Mg(2+)</name>
        <dbReference type="ChEBI" id="CHEBI:18420"/>
    </ligand>
</feature>
<accession>A0A2H0UXN4</accession>
<comment type="pathway">
    <text evidence="1">Carbohydrate degradation; glycolysis; pyruvate from D-glyceraldehyde 3-phosphate: step 4/5.</text>
</comment>
<dbReference type="InterPro" id="IPR036849">
    <property type="entry name" value="Enolase-like_C_sf"/>
</dbReference>
<dbReference type="EC" id="4.2.1.11" evidence="3"/>
<evidence type="ECO:0000259" key="10">
    <source>
        <dbReference type="SMART" id="SM01192"/>
    </source>
</evidence>
<proteinExistence type="inferred from homology"/>
<dbReference type="GO" id="GO:0000015">
    <property type="term" value="C:phosphopyruvate hydratase complex"/>
    <property type="evidence" value="ECO:0007669"/>
    <property type="project" value="InterPro"/>
</dbReference>
<dbReference type="Pfam" id="PF00113">
    <property type="entry name" value="Enolase_C"/>
    <property type="match status" value="1"/>
</dbReference>
<organism evidence="12 13">
    <name type="scientific">bacterium (Candidatus Gribaldobacteria) CG10_big_fil_rev_8_21_14_0_10_41_12</name>
    <dbReference type="NCBI Taxonomy" id="2014277"/>
    <lineage>
        <taxon>Bacteria</taxon>
        <taxon>Candidatus Gribaldobacteria</taxon>
    </lineage>
</organism>
<comment type="caution">
    <text evidence="12">The sequence shown here is derived from an EMBL/GenBank/DDBJ whole genome shotgun (WGS) entry which is preliminary data.</text>
</comment>
<dbReference type="Gene3D" id="3.20.20.120">
    <property type="entry name" value="Enolase-like C-terminal domain"/>
    <property type="match status" value="1"/>
</dbReference>
<evidence type="ECO:0000256" key="8">
    <source>
        <dbReference type="PIRSR" id="PIRSR001400-1"/>
    </source>
</evidence>
<name>A0A2H0UXN4_9BACT</name>
<keyword evidence="5" id="KW-0964">Secreted</keyword>
<dbReference type="AlphaFoldDB" id="A0A2H0UXN4"/>
<dbReference type="Proteomes" id="UP000228906">
    <property type="component" value="Unassembled WGS sequence"/>
</dbReference>
<feature type="domain" description="Enolase N-terminal" evidence="11">
    <location>
        <begin position="3"/>
        <end position="120"/>
    </location>
</feature>
<dbReference type="UniPathway" id="UPA00109">
    <property type="reaction ID" value="UER00187"/>
</dbReference>
<feature type="active site" description="Proton donor" evidence="8">
    <location>
        <position position="210"/>
    </location>
</feature>
<evidence type="ECO:0000256" key="5">
    <source>
        <dbReference type="ARBA" id="ARBA00022525"/>
    </source>
</evidence>
<dbReference type="SUPFAM" id="SSF54826">
    <property type="entry name" value="Enolase N-terminal domain-like"/>
    <property type="match status" value="1"/>
</dbReference>
<comment type="cofactor">
    <cofactor evidence="9">
        <name>Mg(2+)</name>
        <dbReference type="ChEBI" id="CHEBI:18420"/>
    </cofactor>
    <text evidence="9">Mg(2+) is required for catalysis and for stabilizing the dimer.</text>
</comment>
<dbReference type="InterPro" id="IPR020811">
    <property type="entry name" value="Enolase_N"/>
</dbReference>
<dbReference type="PRINTS" id="PR00148">
    <property type="entry name" value="ENOLASE"/>
</dbReference>
<evidence type="ECO:0000256" key="9">
    <source>
        <dbReference type="PIRSR" id="PIRSR001400-3"/>
    </source>
</evidence>
<evidence type="ECO:0000313" key="13">
    <source>
        <dbReference type="Proteomes" id="UP000228906"/>
    </source>
</evidence>
<feature type="active site" description="Proton acceptor" evidence="8">
    <location>
        <position position="323"/>
    </location>
</feature>
<evidence type="ECO:0000256" key="7">
    <source>
        <dbReference type="ARBA" id="ARBA00023239"/>
    </source>
</evidence>
<sequence length="398" mass="43723">MKIILIKSREILTSKGTPTVEVVLATAKGQFVASVPSGVSTSDYEAVEIPANEVVKKIAEIEPLLKACEFFSQKEFDCFLIKQDGTKNKSRLGANTILALSIAFARAMALENNQQLFEYLGQEVKEGAKLLPARRSFAPSSRNIEISTYHLPRPCVLLFEGGKHGPADGGLTFQEIMLAPSGGSFQEMLDKAKNVFADLQSQLNYPLGVEGGMVAPLKEEEILDLISQHTTEPIGIDAAASSFFSQGKYNLGGQEISTGNLLAFYQTLKENYNILFLEDPFSQNDIRAWKKAKEIFAVGDDLLATNIKRMKKAKKFCWGAIIKPNQIGTVWETLQAVQLAKKFGWKIIVSHRAGETNDSFIADLAVGIGADFIKAGGLTQPVRLAKYNRLIEIEKQLS</sequence>
<dbReference type="Gene3D" id="3.30.390.10">
    <property type="entry name" value="Enolase-like, N-terminal domain"/>
    <property type="match status" value="1"/>
</dbReference>
<feature type="binding site" evidence="9">
    <location>
        <position position="278"/>
    </location>
    <ligand>
        <name>Mg(2+)</name>
        <dbReference type="ChEBI" id="CHEBI:18420"/>
    </ligand>
</feature>
<reference evidence="13" key="1">
    <citation type="submission" date="2017-09" db="EMBL/GenBank/DDBJ databases">
        <title>Depth-based differentiation of microbial function through sediment-hosted aquifers and enrichment of novel symbionts in the deep terrestrial subsurface.</title>
        <authorList>
            <person name="Probst A.J."/>
            <person name="Ladd B."/>
            <person name="Jarett J.K."/>
            <person name="Geller-Mcgrath D.E."/>
            <person name="Sieber C.M.K."/>
            <person name="Emerson J.B."/>
            <person name="Anantharaman K."/>
            <person name="Thomas B.C."/>
            <person name="Malmstrom R."/>
            <person name="Stieglmeier M."/>
            <person name="Klingl A."/>
            <person name="Woyke T."/>
            <person name="Ryan C.M."/>
            <person name="Banfield J.F."/>
        </authorList>
    </citation>
    <scope>NUCLEOTIDE SEQUENCE [LARGE SCALE GENOMIC DNA]</scope>
</reference>
<keyword evidence="6" id="KW-0324">Glycolysis</keyword>
<dbReference type="InterPro" id="IPR020810">
    <property type="entry name" value="Enolase_C"/>
</dbReference>
<dbReference type="PIRSF" id="PIRSF001400">
    <property type="entry name" value="Enolase"/>
    <property type="match status" value="1"/>
</dbReference>
<dbReference type="GO" id="GO:0004634">
    <property type="term" value="F:phosphopyruvate hydratase activity"/>
    <property type="evidence" value="ECO:0007669"/>
    <property type="project" value="UniProtKB-EC"/>
</dbReference>
<evidence type="ECO:0000313" key="12">
    <source>
        <dbReference type="EMBL" id="PIR91567.1"/>
    </source>
</evidence>
<gene>
    <name evidence="12" type="ORF">COU03_01660</name>
</gene>
<evidence type="ECO:0000256" key="6">
    <source>
        <dbReference type="ARBA" id="ARBA00023152"/>
    </source>
</evidence>
<evidence type="ECO:0000256" key="2">
    <source>
        <dbReference type="ARBA" id="ARBA00009604"/>
    </source>
</evidence>
<dbReference type="PANTHER" id="PTHR11902">
    <property type="entry name" value="ENOLASE"/>
    <property type="match status" value="1"/>
</dbReference>
<dbReference type="EMBL" id="PFAV01000029">
    <property type="protein sequence ID" value="PIR91567.1"/>
    <property type="molecule type" value="Genomic_DNA"/>
</dbReference>
<protein>
    <recommendedName>
        <fullName evidence="4">Enolase</fullName>
        <ecNumber evidence="3">4.2.1.11</ecNumber>
    </recommendedName>
</protein>
<evidence type="ECO:0000256" key="3">
    <source>
        <dbReference type="ARBA" id="ARBA00012058"/>
    </source>
</evidence>
<evidence type="ECO:0000256" key="1">
    <source>
        <dbReference type="ARBA" id="ARBA00005031"/>
    </source>
</evidence>
<dbReference type="GO" id="GO:0000287">
    <property type="term" value="F:magnesium ion binding"/>
    <property type="evidence" value="ECO:0007669"/>
    <property type="project" value="InterPro"/>
</dbReference>
<evidence type="ECO:0000256" key="4">
    <source>
        <dbReference type="ARBA" id="ARBA00017068"/>
    </source>
</evidence>
<dbReference type="SMART" id="SM01192">
    <property type="entry name" value="Enolase_C"/>
    <property type="match status" value="1"/>
</dbReference>
<dbReference type="SMART" id="SM01193">
    <property type="entry name" value="Enolase_N"/>
    <property type="match status" value="1"/>
</dbReference>
<dbReference type="InterPro" id="IPR000941">
    <property type="entry name" value="Enolase"/>
</dbReference>
<dbReference type="PANTHER" id="PTHR11902:SF6">
    <property type="entry name" value="ENOLASE"/>
    <property type="match status" value="1"/>
</dbReference>
<dbReference type="Pfam" id="PF03952">
    <property type="entry name" value="Enolase_N"/>
    <property type="match status" value="1"/>
</dbReference>
<keyword evidence="9" id="KW-0479">Metal-binding</keyword>
<keyword evidence="7" id="KW-0456">Lyase</keyword>
<feature type="domain" description="Enolase C-terminal TIM barrel" evidence="10">
    <location>
        <begin position="148"/>
        <end position="398"/>
    </location>
</feature>
<keyword evidence="9" id="KW-0460">Magnesium</keyword>
<dbReference type="GO" id="GO:0006096">
    <property type="term" value="P:glycolytic process"/>
    <property type="evidence" value="ECO:0007669"/>
    <property type="project" value="UniProtKB-UniPathway"/>
</dbReference>
<dbReference type="InterPro" id="IPR029017">
    <property type="entry name" value="Enolase-like_N"/>
</dbReference>